<name>A0A4V1IY64_9FUNG</name>
<dbReference type="SMART" id="SM00568">
    <property type="entry name" value="GRAM"/>
    <property type="match status" value="1"/>
</dbReference>
<organism evidence="2 3">
    <name type="scientific">Piptocephalis cylindrospora</name>
    <dbReference type="NCBI Taxonomy" id="1907219"/>
    <lineage>
        <taxon>Eukaryota</taxon>
        <taxon>Fungi</taxon>
        <taxon>Fungi incertae sedis</taxon>
        <taxon>Zoopagomycota</taxon>
        <taxon>Zoopagomycotina</taxon>
        <taxon>Zoopagomycetes</taxon>
        <taxon>Zoopagales</taxon>
        <taxon>Piptocephalidaceae</taxon>
        <taxon>Piptocephalis</taxon>
    </lineage>
</organism>
<dbReference type="GO" id="GO:0005886">
    <property type="term" value="C:plasma membrane"/>
    <property type="evidence" value="ECO:0007669"/>
    <property type="project" value="TreeGrafter"/>
</dbReference>
<dbReference type="Pfam" id="PF02893">
    <property type="entry name" value="GRAM"/>
    <property type="match status" value="1"/>
</dbReference>
<dbReference type="InterPro" id="IPR011993">
    <property type="entry name" value="PH-like_dom_sf"/>
</dbReference>
<protein>
    <recommendedName>
        <fullName evidence="1">GRAM domain-containing protein</fullName>
    </recommendedName>
</protein>
<dbReference type="GO" id="GO:0120015">
    <property type="term" value="F:sterol transfer activity"/>
    <property type="evidence" value="ECO:0007669"/>
    <property type="project" value="TreeGrafter"/>
</dbReference>
<evidence type="ECO:0000313" key="2">
    <source>
        <dbReference type="EMBL" id="RKP13469.1"/>
    </source>
</evidence>
<dbReference type="OrthoDB" id="2162691at2759"/>
<dbReference type="GO" id="GO:0032934">
    <property type="term" value="F:sterol binding"/>
    <property type="evidence" value="ECO:0007669"/>
    <property type="project" value="TreeGrafter"/>
</dbReference>
<dbReference type="PANTHER" id="PTHR23319">
    <property type="entry name" value="GRAM DOMAIN CONTAINING 1B, ISOFORM E"/>
    <property type="match status" value="1"/>
</dbReference>
<proteinExistence type="predicted"/>
<accession>A0A4V1IY64</accession>
<dbReference type="GO" id="GO:0032541">
    <property type="term" value="C:cortical endoplasmic reticulum"/>
    <property type="evidence" value="ECO:0007669"/>
    <property type="project" value="TreeGrafter"/>
</dbReference>
<dbReference type="GO" id="GO:0032366">
    <property type="term" value="P:intracellular sterol transport"/>
    <property type="evidence" value="ECO:0007669"/>
    <property type="project" value="TreeGrafter"/>
</dbReference>
<dbReference type="GO" id="GO:0005739">
    <property type="term" value="C:mitochondrion"/>
    <property type="evidence" value="ECO:0007669"/>
    <property type="project" value="TreeGrafter"/>
</dbReference>
<dbReference type="CDD" id="cd13220">
    <property type="entry name" value="PH-GRAM_GRAMDC"/>
    <property type="match status" value="1"/>
</dbReference>
<dbReference type="GO" id="GO:0005789">
    <property type="term" value="C:endoplasmic reticulum membrane"/>
    <property type="evidence" value="ECO:0007669"/>
    <property type="project" value="TreeGrafter"/>
</dbReference>
<reference evidence="3" key="1">
    <citation type="journal article" date="2018" name="Nat. Microbiol.">
        <title>Leveraging single-cell genomics to expand the fungal tree of life.</title>
        <authorList>
            <person name="Ahrendt S.R."/>
            <person name="Quandt C.A."/>
            <person name="Ciobanu D."/>
            <person name="Clum A."/>
            <person name="Salamov A."/>
            <person name="Andreopoulos B."/>
            <person name="Cheng J.F."/>
            <person name="Woyke T."/>
            <person name="Pelin A."/>
            <person name="Henrissat B."/>
            <person name="Reynolds N.K."/>
            <person name="Benny G.L."/>
            <person name="Smith M.E."/>
            <person name="James T.Y."/>
            <person name="Grigoriev I.V."/>
        </authorList>
    </citation>
    <scope>NUCLEOTIDE SEQUENCE [LARGE SCALE GENOMIC DNA]</scope>
</reference>
<feature type="domain" description="GRAM" evidence="1">
    <location>
        <begin position="10"/>
        <end position="77"/>
    </location>
</feature>
<evidence type="ECO:0000313" key="3">
    <source>
        <dbReference type="Proteomes" id="UP000267251"/>
    </source>
</evidence>
<dbReference type="InterPro" id="IPR004182">
    <property type="entry name" value="GRAM"/>
</dbReference>
<dbReference type="Gene3D" id="2.30.29.30">
    <property type="entry name" value="Pleckstrin-homology domain (PH domain)/Phosphotyrosine-binding domain (PTB)"/>
    <property type="match status" value="1"/>
</dbReference>
<dbReference type="AlphaFoldDB" id="A0A4V1IY64"/>
<dbReference type="InterPro" id="IPR051482">
    <property type="entry name" value="Cholesterol_transport"/>
</dbReference>
<sequence length="117" mass="13411">WSAAVKKRNADFHALFPTVPPREALLEDYGCALQREILLQGRLYITERHICFHANIFGWVTDEIIPFTSLLGLEKRNTAFVIPNALLFITPTASHFITSFLFRDSAFTDIVDAWKRS</sequence>
<dbReference type="PANTHER" id="PTHR23319:SF4">
    <property type="entry name" value="GRAM DOMAIN CONTAINING 1B, ISOFORM E"/>
    <property type="match status" value="1"/>
</dbReference>
<dbReference type="GO" id="GO:0140268">
    <property type="term" value="C:endoplasmic reticulum-plasma membrane contact site"/>
    <property type="evidence" value="ECO:0007669"/>
    <property type="project" value="TreeGrafter"/>
</dbReference>
<feature type="non-terminal residue" evidence="2">
    <location>
        <position position="117"/>
    </location>
</feature>
<dbReference type="EMBL" id="KZ988012">
    <property type="protein sequence ID" value="RKP13469.1"/>
    <property type="molecule type" value="Genomic_DNA"/>
</dbReference>
<evidence type="ECO:0000259" key="1">
    <source>
        <dbReference type="SMART" id="SM00568"/>
    </source>
</evidence>
<dbReference type="Proteomes" id="UP000267251">
    <property type="component" value="Unassembled WGS sequence"/>
</dbReference>
<keyword evidence="3" id="KW-1185">Reference proteome</keyword>
<feature type="non-terminal residue" evidence="2">
    <location>
        <position position="1"/>
    </location>
</feature>
<gene>
    <name evidence="2" type="ORF">BJ684DRAFT_6223</name>
</gene>